<dbReference type="GO" id="GO:0055085">
    <property type="term" value="P:transmembrane transport"/>
    <property type="evidence" value="ECO:0007669"/>
    <property type="project" value="InterPro"/>
</dbReference>
<comment type="similarity">
    <text evidence="7">Belongs to the binding-protein-dependent transport system permease family.</text>
</comment>
<dbReference type="Pfam" id="PF19300">
    <property type="entry name" value="BPD_transp_1_N"/>
    <property type="match status" value="1"/>
</dbReference>
<evidence type="ECO:0000313" key="9">
    <source>
        <dbReference type="EMBL" id="ANN15964.1"/>
    </source>
</evidence>
<dbReference type="KEGG" id="aori:SD37_10135"/>
<feature type="transmembrane region" description="Helical" evidence="7">
    <location>
        <begin position="230"/>
        <end position="256"/>
    </location>
</feature>
<comment type="subcellular location">
    <subcellularLocation>
        <location evidence="1 7">Cell membrane</location>
        <topology evidence="1 7">Multi-pass membrane protein</topology>
    </subcellularLocation>
</comment>
<feature type="transmembrane region" description="Helical" evidence="7">
    <location>
        <begin position="180"/>
        <end position="199"/>
    </location>
</feature>
<dbReference type="GO" id="GO:0005886">
    <property type="term" value="C:plasma membrane"/>
    <property type="evidence" value="ECO:0007669"/>
    <property type="project" value="UniProtKB-SubCell"/>
</dbReference>
<evidence type="ECO:0000256" key="4">
    <source>
        <dbReference type="ARBA" id="ARBA00022692"/>
    </source>
</evidence>
<evidence type="ECO:0000256" key="2">
    <source>
        <dbReference type="ARBA" id="ARBA00022448"/>
    </source>
</evidence>
<sequence>MIRSIPRRLATGAVLLALLTFVVYVGVDLLPGDPVTSRLGPNTSPDRVAELKQHLGLDRPVLTRYGEWVTGLFRGDLGTSASGRPVVDILSGRIGNSAVLAALSVLLLVPLSLVLGLAAASWRGRTADKVLSAGALLLVSVPEFVVASALVLVFAVSLRLVPAVSLVPVGESSLNHPDVLVLPVLSLLLVGLAYAVRVIRASACSVLDSPHVECLRLSGASRGTVLRRAVVPAVLPVAVQVWLVTGVAFAGGAVLVEKVFGYPGIGEPLVASVQSGDLPVVQALVLVLGAAMLAALVLADLAVVLLTPRLRTSAS</sequence>
<dbReference type="Gene3D" id="1.10.3720.10">
    <property type="entry name" value="MetI-like"/>
    <property type="match status" value="1"/>
</dbReference>
<evidence type="ECO:0000256" key="3">
    <source>
        <dbReference type="ARBA" id="ARBA00022475"/>
    </source>
</evidence>
<keyword evidence="10" id="KW-1185">Reference proteome</keyword>
<dbReference type="Pfam" id="PF00528">
    <property type="entry name" value="BPD_transp_1"/>
    <property type="match status" value="1"/>
</dbReference>
<name>A0A193BUW6_AMYOR</name>
<protein>
    <submittedName>
        <fullName evidence="9">ABC transporter permease</fullName>
    </submittedName>
</protein>
<evidence type="ECO:0000256" key="6">
    <source>
        <dbReference type="ARBA" id="ARBA00023136"/>
    </source>
</evidence>
<dbReference type="SUPFAM" id="SSF161098">
    <property type="entry name" value="MetI-like"/>
    <property type="match status" value="1"/>
</dbReference>
<organism evidence="9 10">
    <name type="scientific">Amycolatopsis orientalis</name>
    <name type="common">Nocardia orientalis</name>
    <dbReference type="NCBI Taxonomy" id="31958"/>
    <lineage>
        <taxon>Bacteria</taxon>
        <taxon>Bacillati</taxon>
        <taxon>Actinomycetota</taxon>
        <taxon>Actinomycetes</taxon>
        <taxon>Pseudonocardiales</taxon>
        <taxon>Pseudonocardiaceae</taxon>
        <taxon>Amycolatopsis</taxon>
    </lineage>
</organism>
<accession>A0A193BUW6</accession>
<dbReference type="InterPro" id="IPR035906">
    <property type="entry name" value="MetI-like_sf"/>
</dbReference>
<evidence type="ECO:0000313" key="10">
    <source>
        <dbReference type="Proteomes" id="UP000093695"/>
    </source>
</evidence>
<reference evidence="9 10" key="1">
    <citation type="journal article" date="2015" name="Genome Announc.">
        <title>Draft Genome Sequence of Norvancomycin-Producing Strain Amycolatopsis orientalis CPCC200066.</title>
        <authorList>
            <person name="Lei X."/>
            <person name="Yuan F."/>
            <person name="Shi Y."/>
            <person name="Li X."/>
            <person name="Wang L."/>
            <person name="Hong B."/>
        </authorList>
    </citation>
    <scope>NUCLEOTIDE SEQUENCE [LARGE SCALE GENOMIC DNA]</scope>
    <source>
        <strain evidence="9 10">B-37</strain>
    </source>
</reference>
<dbReference type="PANTHER" id="PTHR43163">
    <property type="entry name" value="DIPEPTIDE TRANSPORT SYSTEM PERMEASE PROTEIN DPPB-RELATED"/>
    <property type="match status" value="1"/>
</dbReference>
<proteinExistence type="inferred from homology"/>
<feature type="domain" description="ABC transmembrane type-1" evidence="8">
    <location>
        <begin position="94"/>
        <end position="299"/>
    </location>
</feature>
<dbReference type="EMBL" id="CP016174">
    <property type="protein sequence ID" value="ANN15964.1"/>
    <property type="molecule type" value="Genomic_DNA"/>
</dbReference>
<feature type="transmembrane region" description="Helical" evidence="7">
    <location>
        <begin position="9"/>
        <end position="27"/>
    </location>
</feature>
<evidence type="ECO:0000256" key="1">
    <source>
        <dbReference type="ARBA" id="ARBA00004651"/>
    </source>
</evidence>
<evidence type="ECO:0000259" key="8">
    <source>
        <dbReference type="PROSITE" id="PS50928"/>
    </source>
</evidence>
<dbReference type="RefSeq" id="WP_044850975.1">
    <property type="nucleotide sequence ID" value="NZ_CP016174.1"/>
</dbReference>
<feature type="transmembrane region" description="Helical" evidence="7">
    <location>
        <begin position="98"/>
        <end position="122"/>
    </location>
</feature>
<dbReference type="InterPro" id="IPR045621">
    <property type="entry name" value="BPD_transp_1_N"/>
</dbReference>
<dbReference type="STRING" id="31958.SD37_10135"/>
<evidence type="ECO:0000256" key="7">
    <source>
        <dbReference type="RuleBase" id="RU363032"/>
    </source>
</evidence>
<dbReference type="Proteomes" id="UP000093695">
    <property type="component" value="Chromosome"/>
</dbReference>
<keyword evidence="2 7" id="KW-0813">Transport</keyword>
<evidence type="ECO:0000256" key="5">
    <source>
        <dbReference type="ARBA" id="ARBA00022989"/>
    </source>
</evidence>
<dbReference type="PANTHER" id="PTHR43163:SF3">
    <property type="entry name" value="PEPTIDE ABC TRANSPORTER PERMEASE PROTEIN"/>
    <property type="match status" value="1"/>
</dbReference>
<dbReference type="AlphaFoldDB" id="A0A193BUW6"/>
<feature type="transmembrane region" description="Helical" evidence="7">
    <location>
        <begin position="134"/>
        <end position="160"/>
    </location>
</feature>
<keyword evidence="5 7" id="KW-1133">Transmembrane helix</keyword>
<gene>
    <name evidence="9" type="ORF">SD37_10135</name>
</gene>
<dbReference type="PROSITE" id="PS50928">
    <property type="entry name" value="ABC_TM1"/>
    <property type="match status" value="1"/>
</dbReference>
<feature type="transmembrane region" description="Helical" evidence="7">
    <location>
        <begin position="283"/>
        <end position="306"/>
    </location>
</feature>
<keyword evidence="6 7" id="KW-0472">Membrane</keyword>
<dbReference type="InterPro" id="IPR000515">
    <property type="entry name" value="MetI-like"/>
</dbReference>
<keyword evidence="3" id="KW-1003">Cell membrane</keyword>
<keyword evidence="4 7" id="KW-0812">Transmembrane</keyword>